<evidence type="ECO:0000313" key="3">
    <source>
        <dbReference type="Proteomes" id="UP000828390"/>
    </source>
</evidence>
<dbReference type="PANTHER" id="PTHR21084">
    <property type="entry name" value="DENSE INCISORS"/>
    <property type="match status" value="1"/>
</dbReference>
<evidence type="ECO:0000313" key="2">
    <source>
        <dbReference type="EMBL" id="KAH3837030.1"/>
    </source>
</evidence>
<dbReference type="OrthoDB" id="6407068at2759"/>
<keyword evidence="3" id="KW-1185">Reference proteome</keyword>
<proteinExistence type="predicted"/>
<name>A0A9D4QNY4_DREPO</name>
<dbReference type="InterPro" id="IPR032710">
    <property type="entry name" value="NTF2-like_dom_sf"/>
</dbReference>
<organism evidence="2 3">
    <name type="scientific">Dreissena polymorpha</name>
    <name type="common">Zebra mussel</name>
    <name type="synonym">Mytilus polymorpha</name>
    <dbReference type="NCBI Taxonomy" id="45954"/>
    <lineage>
        <taxon>Eukaryota</taxon>
        <taxon>Metazoa</taxon>
        <taxon>Spiralia</taxon>
        <taxon>Lophotrochozoa</taxon>
        <taxon>Mollusca</taxon>
        <taxon>Bivalvia</taxon>
        <taxon>Autobranchia</taxon>
        <taxon>Heteroconchia</taxon>
        <taxon>Euheterodonta</taxon>
        <taxon>Imparidentia</taxon>
        <taxon>Neoheterodontei</taxon>
        <taxon>Myida</taxon>
        <taxon>Dreissenoidea</taxon>
        <taxon>Dreissenidae</taxon>
        <taxon>Dreissena</taxon>
    </lineage>
</organism>
<sequence length="293" mass="33154">MCSESAVKLLKRKKIRRDTLLQYLMDKKVAVAANTDKSGLIQVILQQWGSHIKEQDLEIKDEEDTSSSSPASSASGYSSQTSASTTYQNDRHGSFENRREQDGYKQKLPELRDQPLQQGLFYSSWNNTELYNLGQSFCKWFYENVNSFNPALGQTPADFGPHHFLSDAFLVIISHTTGIRGERFEGAILTAQRFVAFAKDELLLFNPNISSEGVFVKSDPCGVVVILVCGTIHRDHSCLGIFQQLFTLIKHPWFEKWKIKEIKLNVKTSSVACMPKLDTNPEKQIELLAVLEL</sequence>
<accession>A0A9D4QNY4</accession>
<reference evidence="2" key="1">
    <citation type="journal article" date="2019" name="bioRxiv">
        <title>The Genome of the Zebra Mussel, Dreissena polymorpha: A Resource for Invasive Species Research.</title>
        <authorList>
            <person name="McCartney M.A."/>
            <person name="Auch B."/>
            <person name="Kono T."/>
            <person name="Mallez S."/>
            <person name="Zhang Y."/>
            <person name="Obille A."/>
            <person name="Becker A."/>
            <person name="Abrahante J.E."/>
            <person name="Garbe J."/>
            <person name="Badalamenti J.P."/>
            <person name="Herman A."/>
            <person name="Mangelson H."/>
            <person name="Liachko I."/>
            <person name="Sullivan S."/>
            <person name="Sone E.D."/>
            <person name="Koren S."/>
            <person name="Silverstein K.A.T."/>
            <person name="Beckman K.B."/>
            <person name="Gohl D.M."/>
        </authorList>
    </citation>
    <scope>NUCLEOTIDE SEQUENCE</scope>
    <source>
        <strain evidence="2">Duluth1</strain>
        <tissue evidence="2">Whole animal</tissue>
    </source>
</reference>
<dbReference type="AlphaFoldDB" id="A0A9D4QNY4"/>
<dbReference type="Proteomes" id="UP000828390">
    <property type="component" value="Unassembled WGS sequence"/>
</dbReference>
<dbReference type="InterPro" id="IPR026698">
    <property type="entry name" value="UPF_C3orf38"/>
</dbReference>
<dbReference type="PANTHER" id="PTHR21084:SF1">
    <property type="entry name" value="DENSE INCISORS"/>
    <property type="match status" value="1"/>
</dbReference>
<feature type="compositionally biased region" description="Low complexity" evidence="1">
    <location>
        <begin position="66"/>
        <end position="86"/>
    </location>
</feature>
<dbReference type="Pfam" id="PF15008">
    <property type="entry name" value="DUF4518"/>
    <property type="match status" value="1"/>
</dbReference>
<gene>
    <name evidence="2" type="ORF">DPMN_110408</name>
</gene>
<protein>
    <submittedName>
        <fullName evidence="2">Uncharacterized protein</fullName>
    </submittedName>
</protein>
<comment type="caution">
    <text evidence="2">The sequence shown here is derived from an EMBL/GenBank/DDBJ whole genome shotgun (WGS) entry which is preliminary data.</text>
</comment>
<dbReference type="SUPFAM" id="SSF54427">
    <property type="entry name" value="NTF2-like"/>
    <property type="match status" value="1"/>
</dbReference>
<feature type="region of interest" description="Disordered" evidence="1">
    <location>
        <begin position="58"/>
        <end position="102"/>
    </location>
</feature>
<feature type="compositionally biased region" description="Basic and acidic residues" evidence="1">
    <location>
        <begin position="89"/>
        <end position="102"/>
    </location>
</feature>
<evidence type="ECO:0000256" key="1">
    <source>
        <dbReference type="SAM" id="MobiDB-lite"/>
    </source>
</evidence>
<dbReference type="EMBL" id="JAIWYP010000004">
    <property type="protein sequence ID" value="KAH3837030.1"/>
    <property type="molecule type" value="Genomic_DNA"/>
</dbReference>
<reference evidence="2" key="2">
    <citation type="submission" date="2020-11" db="EMBL/GenBank/DDBJ databases">
        <authorList>
            <person name="McCartney M.A."/>
            <person name="Auch B."/>
            <person name="Kono T."/>
            <person name="Mallez S."/>
            <person name="Becker A."/>
            <person name="Gohl D.M."/>
            <person name="Silverstein K.A.T."/>
            <person name="Koren S."/>
            <person name="Bechman K.B."/>
            <person name="Herman A."/>
            <person name="Abrahante J.E."/>
            <person name="Garbe J."/>
        </authorList>
    </citation>
    <scope>NUCLEOTIDE SEQUENCE</scope>
    <source>
        <strain evidence="2">Duluth1</strain>
        <tissue evidence="2">Whole animal</tissue>
    </source>
</reference>